<feature type="transmembrane region" description="Helical" evidence="11">
    <location>
        <begin position="199"/>
        <end position="225"/>
    </location>
</feature>
<evidence type="ECO:0000256" key="3">
    <source>
        <dbReference type="ARBA" id="ARBA00011557"/>
    </source>
</evidence>
<comment type="subcellular location">
    <subcellularLocation>
        <location evidence="1">Cell inner membrane</location>
        <topology evidence="1">Multi-pass membrane protein</topology>
    </subcellularLocation>
    <subcellularLocation>
        <location evidence="11">Cell membrane</location>
        <topology evidence="11">Multi-pass membrane protein</topology>
    </subcellularLocation>
</comment>
<dbReference type="AlphaFoldDB" id="A0A328XXA6"/>
<evidence type="ECO:0000256" key="10">
    <source>
        <dbReference type="ARBA" id="ARBA00040780"/>
    </source>
</evidence>
<sequence>MAHFQRHPVTPWLLMSPQLAIIAVFFFWPAFQAVSQAFYIEDAFGLSREFAGLSNFLAVFGDPEYLSTLGTTLVFSSAVAIGAMAIALGLAVLADRVIKGASAYKTLLIWPYAVAPAVAGVLWLFLFDPTLGLMPAVLKTLGIDWNHQLNGGQAMALVVMASIWKQMSYNFVFFLAGLQAIPKSLLEAAAMDRAGPVRRFWTITFPLLSPTSFFLMVMNVVYAFFETFGTIDATTSGGPGGSTRTLVYKVYQDGFIGQDLGSSAAQSVVLMVIVGVLTLIQFKYVEKKVQY</sequence>
<dbReference type="OrthoDB" id="9785347at2"/>
<dbReference type="PROSITE" id="PS50928">
    <property type="entry name" value="ABC_TM1"/>
    <property type="match status" value="1"/>
</dbReference>
<gene>
    <name evidence="13" type="ORF">BCL93_101463</name>
</gene>
<organism evidence="13 14">
    <name type="scientific">Onishia taeanensis</name>
    <dbReference type="NCBI Taxonomy" id="284577"/>
    <lineage>
        <taxon>Bacteria</taxon>
        <taxon>Pseudomonadati</taxon>
        <taxon>Pseudomonadota</taxon>
        <taxon>Gammaproteobacteria</taxon>
        <taxon>Oceanospirillales</taxon>
        <taxon>Halomonadaceae</taxon>
        <taxon>Onishia</taxon>
    </lineage>
</organism>
<dbReference type="CDD" id="cd06261">
    <property type="entry name" value="TM_PBP2"/>
    <property type="match status" value="1"/>
</dbReference>
<dbReference type="EMBL" id="QLSX01000001">
    <property type="protein sequence ID" value="RAR64638.1"/>
    <property type="molecule type" value="Genomic_DNA"/>
</dbReference>
<keyword evidence="4 11" id="KW-0813">Transport</keyword>
<protein>
    <recommendedName>
        <fullName evidence="10">sn-glycerol-3-phosphate transport system permease protein UgpA</fullName>
    </recommendedName>
</protein>
<keyword evidence="8 11" id="KW-1133">Transmembrane helix</keyword>
<evidence type="ECO:0000256" key="9">
    <source>
        <dbReference type="ARBA" id="ARBA00023136"/>
    </source>
</evidence>
<evidence type="ECO:0000256" key="4">
    <source>
        <dbReference type="ARBA" id="ARBA00022448"/>
    </source>
</evidence>
<comment type="similarity">
    <text evidence="2">Belongs to the binding-protein-dependent transport system permease family. UgpAE subfamily.</text>
</comment>
<dbReference type="PANTHER" id="PTHR43227">
    <property type="entry name" value="BLL4140 PROTEIN"/>
    <property type="match status" value="1"/>
</dbReference>
<feature type="transmembrane region" description="Helical" evidence="11">
    <location>
        <begin position="106"/>
        <end position="126"/>
    </location>
</feature>
<dbReference type="GO" id="GO:0005886">
    <property type="term" value="C:plasma membrane"/>
    <property type="evidence" value="ECO:0007669"/>
    <property type="project" value="UniProtKB-SubCell"/>
</dbReference>
<dbReference type="SUPFAM" id="SSF161098">
    <property type="entry name" value="MetI-like"/>
    <property type="match status" value="1"/>
</dbReference>
<evidence type="ECO:0000256" key="5">
    <source>
        <dbReference type="ARBA" id="ARBA00022475"/>
    </source>
</evidence>
<dbReference type="RefSeq" id="WP_112053480.1">
    <property type="nucleotide sequence ID" value="NZ_QLSX01000001.1"/>
</dbReference>
<evidence type="ECO:0000256" key="2">
    <source>
        <dbReference type="ARBA" id="ARBA00008852"/>
    </source>
</evidence>
<comment type="subunit">
    <text evidence="3">The complex is composed of two ATP-binding proteins (UgpC), two transmembrane proteins (UgpA and UgpE) and a solute-binding protein (UgpB).</text>
</comment>
<name>A0A328XXA6_9GAMM</name>
<dbReference type="PANTHER" id="PTHR43227:SF9">
    <property type="entry name" value="SN-GLYCEROL-3-PHOSPHATE TRANSPORT SYSTEM PERMEASE PROTEIN UGPA"/>
    <property type="match status" value="1"/>
</dbReference>
<feature type="transmembrane region" description="Helical" evidence="11">
    <location>
        <begin position="73"/>
        <end position="94"/>
    </location>
</feature>
<evidence type="ECO:0000313" key="13">
    <source>
        <dbReference type="EMBL" id="RAR64638.1"/>
    </source>
</evidence>
<feature type="transmembrane region" description="Helical" evidence="11">
    <location>
        <begin position="154"/>
        <end position="178"/>
    </location>
</feature>
<evidence type="ECO:0000256" key="7">
    <source>
        <dbReference type="ARBA" id="ARBA00022692"/>
    </source>
</evidence>
<dbReference type="Gene3D" id="1.10.3720.10">
    <property type="entry name" value="MetI-like"/>
    <property type="match status" value="1"/>
</dbReference>
<evidence type="ECO:0000256" key="11">
    <source>
        <dbReference type="RuleBase" id="RU363032"/>
    </source>
</evidence>
<evidence type="ECO:0000256" key="6">
    <source>
        <dbReference type="ARBA" id="ARBA00022519"/>
    </source>
</evidence>
<evidence type="ECO:0000256" key="1">
    <source>
        <dbReference type="ARBA" id="ARBA00004429"/>
    </source>
</evidence>
<dbReference type="InterPro" id="IPR050809">
    <property type="entry name" value="UgpAE/MalFG_permease"/>
</dbReference>
<feature type="domain" description="ABC transmembrane type-1" evidence="12">
    <location>
        <begin position="69"/>
        <end position="281"/>
    </location>
</feature>
<evidence type="ECO:0000313" key="14">
    <source>
        <dbReference type="Proteomes" id="UP000249700"/>
    </source>
</evidence>
<dbReference type="Proteomes" id="UP000249700">
    <property type="component" value="Unassembled WGS sequence"/>
</dbReference>
<proteinExistence type="inferred from homology"/>
<dbReference type="GO" id="GO:0055085">
    <property type="term" value="P:transmembrane transport"/>
    <property type="evidence" value="ECO:0007669"/>
    <property type="project" value="InterPro"/>
</dbReference>
<dbReference type="InterPro" id="IPR000515">
    <property type="entry name" value="MetI-like"/>
</dbReference>
<keyword evidence="9 11" id="KW-0472">Membrane</keyword>
<evidence type="ECO:0000259" key="12">
    <source>
        <dbReference type="PROSITE" id="PS50928"/>
    </source>
</evidence>
<comment type="caution">
    <text evidence="13">The sequence shown here is derived from an EMBL/GenBank/DDBJ whole genome shotgun (WGS) entry which is preliminary data.</text>
</comment>
<evidence type="ECO:0000256" key="8">
    <source>
        <dbReference type="ARBA" id="ARBA00022989"/>
    </source>
</evidence>
<feature type="transmembrane region" description="Helical" evidence="11">
    <location>
        <begin position="12"/>
        <end position="31"/>
    </location>
</feature>
<keyword evidence="7 11" id="KW-0812">Transmembrane</keyword>
<accession>A0A328XXA6</accession>
<keyword evidence="6" id="KW-0997">Cell inner membrane</keyword>
<dbReference type="InterPro" id="IPR035906">
    <property type="entry name" value="MetI-like_sf"/>
</dbReference>
<dbReference type="NCBIfam" id="NF007852">
    <property type="entry name" value="PRK10561.1"/>
    <property type="match status" value="1"/>
</dbReference>
<reference evidence="13 14" key="1">
    <citation type="submission" date="2018-06" db="EMBL/GenBank/DDBJ databases">
        <title>Comparative analysis of microorganisms from saline springs in Andes Mountain Range, Colombia.</title>
        <authorList>
            <person name="Rubin E."/>
        </authorList>
    </citation>
    <scope>NUCLEOTIDE SEQUENCE [LARGE SCALE GENOMIC DNA]</scope>
    <source>
        <strain evidence="13 14">USBA-857</strain>
    </source>
</reference>
<dbReference type="Pfam" id="PF00528">
    <property type="entry name" value="BPD_transp_1"/>
    <property type="match status" value="1"/>
</dbReference>
<feature type="transmembrane region" description="Helical" evidence="11">
    <location>
        <begin position="264"/>
        <end position="285"/>
    </location>
</feature>
<keyword evidence="5" id="KW-1003">Cell membrane</keyword>